<dbReference type="OrthoDB" id="7318948at2759"/>
<dbReference type="InterPro" id="IPR015943">
    <property type="entry name" value="WD40/YVTN_repeat-like_dom_sf"/>
</dbReference>
<keyword evidence="3" id="KW-0677">Repeat</keyword>
<evidence type="ECO:0000313" key="8">
    <source>
        <dbReference type="EMBL" id="KAG2209122.1"/>
    </source>
</evidence>
<accession>A0A8H7V864</accession>
<evidence type="ECO:0000256" key="4">
    <source>
        <dbReference type="ARBA" id="ARBA00023015"/>
    </source>
</evidence>
<evidence type="ECO:0000256" key="1">
    <source>
        <dbReference type="ARBA" id="ARBA00008075"/>
    </source>
</evidence>
<dbReference type="PROSITE" id="PS00678">
    <property type="entry name" value="WD_REPEATS_1"/>
    <property type="match status" value="1"/>
</dbReference>
<reference evidence="8" key="1">
    <citation type="submission" date="2020-12" db="EMBL/GenBank/DDBJ databases">
        <title>Metabolic potential, ecology and presence of endohyphal bacteria is reflected in genomic diversity of Mucoromycotina.</title>
        <authorList>
            <person name="Muszewska A."/>
            <person name="Okrasinska A."/>
            <person name="Steczkiewicz K."/>
            <person name="Drgas O."/>
            <person name="Orlowska M."/>
            <person name="Perlinska-Lenart U."/>
            <person name="Aleksandrzak-Piekarczyk T."/>
            <person name="Szatraj K."/>
            <person name="Zielenkiewicz U."/>
            <person name="Pilsyk S."/>
            <person name="Malc E."/>
            <person name="Mieczkowski P."/>
            <person name="Kruszewska J.S."/>
            <person name="Biernat P."/>
            <person name="Pawlowska J."/>
        </authorList>
    </citation>
    <scope>NUCLEOTIDE SEQUENCE</scope>
    <source>
        <strain evidence="8">CBS 226.32</strain>
    </source>
</reference>
<dbReference type="SUPFAM" id="SSF50978">
    <property type="entry name" value="WD40 repeat-like"/>
    <property type="match status" value="1"/>
</dbReference>
<keyword evidence="4" id="KW-0805">Transcription regulation</keyword>
<dbReference type="Proteomes" id="UP000650833">
    <property type="component" value="Unassembled WGS sequence"/>
</dbReference>
<organism evidence="8 9">
    <name type="scientific">Mucor plumbeus</name>
    <dbReference type="NCBI Taxonomy" id="97098"/>
    <lineage>
        <taxon>Eukaryota</taxon>
        <taxon>Fungi</taxon>
        <taxon>Fungi incertae sedis</taxon>
        <taxon>Mucoromycota</taxon>
        <taxon>Mucoromycotina</taxon>
        <taxon>Mucoromycetes</taxon>
        <taxon>Mucorales</taxon>
        <taxon>Mucorineae</taxon>
        <taxon>Mucoraceae</taxon>
        <taxon>Mucor</taxon>
    </lineage>
</organism>
<protein>
    <submittedName>
        <fullName evidence="8">Uncharacterized protein</fullName>
    </submittedName>
</protein>
<dbReference type="InterPro" id="IPR051243">
    <property type="entry name" value="PcG_WD-repeat"/>
</dbReference>
<feature type="repeat" description="WD" evidence="6">
    <location>
        <begin position="152"/>
        <end position="194"/>
    </location>
</feature>
<dbReference type="InterPro" id="IPR001680">
    <property type="entry name" value="WD40_rpt"/>
</dbReference>
<evidence type="ECO:0000256" key="6">
    <source>
        <dbReference type="PROSITE-ProRule" id="PRU00221"/>
    </source>
</evidence>
<dbReference type="InterPro" id="IPR036322">
    <property type="entry name" value="WD40_repeat_dom_sf"/>
</dbReference>
<dbReference type="AlphaFoldDB" id="A0A8H7V864"/>
<evidence type="ECO:0000256" key="5">
    <source>
        <dbReference type="ARBA" id="ARBA00023163"/>
    </source>
</evidence>
<feature type="region of interest" description="Disordered" evidence="7">
    <location>
        <begin position="1"/>
        <end position="23"/>
    </location>
</feature>
<evidence type="ECO:0000256" key="3">
    <source>
        <dbReference type="ARBA" id="ARBA00022737"/>
    </source>
</evidence>
<dbReference type="PROSITE" id="PS50294">
    <property type="entry name" value="WD_REPEATS_REGION"/>
    <property type="match status" value="1"/>
</dbReference>
<dbReference type="Gene3D" id="2.130.10.10">
    <property type="entry name" value="YVTN repeat-like/Quinoprotein amine dehydrogenase"/>
    <property type="match status" value="1"/>
</dbReference>
<sequence>MDRKRKSSQDLQEPKSKSKCIEKDSQNNFGNMRLRRIIKENHGHDISQLSFFFNNKNITKLTATALIDTSNILGSVGGCELSVYDNEHCGDHLDIMSNFDITPSNVKDEIKHKLNTLCWIYKEEGDALIATAGADTMIHILSLANSEEVLLLKGHTNKITDLQSHPLNDNHILSTSKDGTVRLWDVNQEKCLFVFEANATLTVSCFHPSGTAFITGSDNGDLYEWTIPNIIETANDRPLVVSIKDARILNKIHGNSYIDCIRFANGNIITKSIDNQLHYWNSDTQKKIHSFLVKSGENNSRFDVSLDECFLCIGSDYGAVYVYDIQTSKLLAELHHKKTSKAVRCCAFTRNCGQIVAGGEDAFIMRYDYVDDDTLKEWADWKKKAD</sequence>
<comment type="similarity">
    <text evidence="1">Belongs to the WD repeat ESC family.</text>
</comment>
<dbReference type="Pfam" id="PF00400">
    <property type="entry name" value="WD40"/>
    <property type="match status" value="3"/>
</dbReference>
<gene>
    <name evidence="8" type="ORF">INT46_006286</name>
</gene>
<dbReference type="InterPro" id="IPR019775">
    <property type="entry name" value="WD40_repeat_CS"/>
</dbReference>
<comment type="caution">
    <text evidence="8">The sequence shown here is derived from an EMBL/GenBank/DDBJ whole genome shotgun (WGS) entry which is preliminary data.</text>
</comment>
<dbReference type="SMART" id="SM00320">
    <property type="entry name" value="WD40"/>
    <property type="match status" value="6"/>
</dbReference>
<dbReference type="PROSITE" id="PS50082">
    <property type="entry name" value="WD_REPEATS_2"/>
    <property type="match status" value="1"/>
</dbReference>
<name>A0A8H7V864_9FUNG</name>
<evidence type="ECO:0000313" key="9">
    <source>
        <dbReference type="Proteomes" id="UP000650833"/>
    </source>
</evidence>
<proteinExistence type="inferred from homology"/>
<feature type="compositionally biased region" description="Basic and acidic residues" evidence="7">
    <location>
        <begin position="12"/>
        <end position="23"/>
    </location>
</feature>
<evidence type="ECO:0000256" key="7">
    <source>
        <dbReference type="SAM" id="MobiDB-lite"/>
    </source>
</evidence>
<evidence type="ECO:0000256" key="2">
    <source>
        <dbReference type="ARBA" id="ARBA00022574"/>
    </source>
</evidence>
<keyword evidence="9" id="KW-1185">Reference proteome</keyword>
<keyword evidence="2 6" id="KW-0853">WD repeat</keyword>
<dbReference type="PANTHER" id="PTHR10253">
    <property type="entry name" value="POLYCOMB PROTEIN"/>
    <property type="match status" value="1"/>
</dbReference>
<dbReference type="EMBL" id="JAEPRC010000100">
    <property type="protein sequence ID" value="KAG2209122.1"/>
    <property type="molecule type" value="Genomic_DNA"/>
</dbReference>
<keyword evidence="5" id="KW-0804">Transcription</keyword>